<keyword evidence="1" id="KW-0328">Glycosyltransferase</keyword>
<dbReference type="SUPFAM" id="SSF53448">
    <property type="entry name" value="Nucleotide-diphospho-sugar transferases"/>
    <property type="match status" value="1"/>
</dbReference>
<evidence type="ECO:0000313" key="5">
    <source>
        <dbReference type="Proteomes" id="UP000229329"/>
    </source>
</evidence>
<gene>
    <name evidence="4" type="ORF">CVP05_04630</name>
</gene>
<name>A0A2M8S3B6_9PAST</name>
<evidence type="ECO:0000313" key="4">
    <source>
        <dbReference type="EMBL" id="PJG85644.1"/>
    </source>
</evidence>
<protein>
    <recommendedName>
        <fullName evidence="3">Glycosyltransferase 2-like domain-containing protein</fullName>
    </recommendedName>
</protein>
<feature type="domain" description="Glycosyltransferase 2-like" evidence="3">
    <location>
        <begin position="5"/>
        <end position="118"/>
    </location>
</feature>
<dbReference type="RefSeq" id="WP_133118702.1">
    <property type="nucleotide sequence ID" value="NZ_PHHA01000008.1"/>
</dbReference>
<dbReference type="EMBL" id="PHHA01000008">
    <property type="protein sequence ID" value="PJG85644.1"/>
    <property type="molecule type" value="Genomic_DNA"/>
</dbReference>
<evidence type="ECO:0000259" key="3">
    <source>
        <dbReference type="Pfam" id="PF00535"/>
    </source>
</evidence>
<dbReference type="PANTHER" id="PTHR22916:SF51">
    <property type="entry name" value="GLYCOSYLTRANSFERASE EPSH-RELATED"/>
    <property type="match status" value="1"/>
</dbReference>
<dbReference type="Gene3D" id="3.90.550.10">
    <property type="entry name" value="Spore Coat Polysaccharide Biosynthesis Protein SpsA, Chain A"/>
    <property type="match status" value="1"/>
</dbReference>
<evidence type="ECO:0000256" key="1">
    <source>
        <dbReference type="ARBA" id="ARBA00022676"/>
    </source>
</evidence>
<reference evidence="4 5" key="1">
    <citation type="submission" date="2017-11" db="EMBL/GenBank/DDBJ databases">
        <title>Reclassification of Bisgaard taxon 7 as Conservatibacter flavescens gen. nov., sp. nov.</title>
        <authorList>
            <person name="Christensen H."/>
        </authorList>
    </citation>
    <scope>NUCLEOTIDE SEQUENCE [LARGE SCALE GENOMIC DNA]</scope>
    <source>
        <strain evidence="4 5">7_4</strain>
    </source>
</reference>
<dbReference type="AlphaFoldDB" id="A0A2M8S3B6"/>
<comment type="caution">
    <text evidence="4">The sequence shown here is derived from an EMBL/GenBank/DDBJ whole genome shotgun (WGS) entry which is preliminary data.</text>
</comment>
<dbReference type="GO" id="GO:0016758">
    <property type="term" value="F:hexosyltransferase activity"/>
    <property type="evidence" value="ECO:0007669"/>
    <property type="project" value="UniProtKB-ARBA"/>
</dbReference>
<dbReference type="CDD" id="cd00761">
    <property type="entry name" value="Glyco_tranf_GTA_type"/>
    <property type="match status" value="1"/>
</dbReference>
<proteinExistence type="predicted"/>
<dbReference type="Pfam" id="PF00535">
    <property type="entry name" value="Glycos_transf_2"/>
    <property type="match status" value="1"/>
</dbReference>
<keyword evidence="2" id="KW-0808">Transferase</keyword>
<dbReference type="Proteomes" id="UP000229329">
    <property type="component" value="Unassembled WGS sequence"/>
</dbReference>
<sequence>YDITFIVPVYNTAKYLAQCLDSIIQQDINKEIIVINDGSTDDSANILTRYANRFPFIRVITQENRGVSHARNKGIHLATGRYIYFIDSDDYLVGQLHFREYIEAMKQHNAVILKGAAMWEKEEAIFAQALPKVKATATAIYQDCIKCAHYMEVTSSLIYIDALVQHHFAVELWTHIYCTNYLRTHNIVFDEKLTHAEDVLFVIQALTRQECTIIETSELFYFYRWRHNSAVNLSNTSTTFCAFLDTKNAILRYLLQHDFPPTIRANIALLGLICLTNAFHSYLSFDEETKQEVDEKLTLELFGLLQLYEALNIAQRNHHNPLFEEIKKVFRRKLVNPPNA</sequence>
<dbReference type="OrthoDB" id="9811884at2"/>
<organism evidence="4 5">
    <name type="scientific">Conservatibacter flavescens</name>
    <dbReference type="NCBI Taxonomy" id="28161"/>
    <lineage>
        <taxon>Bacteria</taxon>
        <taxon>Pseudomonadati</taxon>
        <taxon>Pseudomonadota</taxon>
        <taxon>Gammaproteobacteria</taxon>
        <taxon>Pasteurellales</taxon>
        <taxon>Pasteurellaceae</taxon>
        <taxon>Conservatibacter</taxon>
    </lineage>
</organism>
<evidence type="ECO:0000256" key="2">
    <source>
        <dbReference type="ARBA" id="ARBA00022679"/>
    </source>
</evidence>
<dbReference type="PANTHER" id="PTHR22916">
    <property type="entry name" value="GLYCOSYLTRANSFERASE"/>
    <property type="match status" value="1"/>
</dbReference>
<feature type="non-terminal residue" evidence="4">
    <location>
        <position position="1"/>
    </location>
</feature>
<accession>A0A2M8S3B6</accession>
<dbReference type="InterPro" id="IPR029044">
    <property type="entry name" value="Nucleotide-diphossugar_trans"/>
</dbReference>
<keyword evidence="5" id="KW-1185">Reference proteome</keyword>
<dbReference type="InterPro" id="IPR001173">
    <property type="entry name" value="Glyco_trans_2-like"/>
</dbReference>